<comment type="caution">
    <text evidence="5">The sequence shown here is derived from an EMBL/GenBank/DDBJ whole genome shotgun (WGS) entry which is preliminary data.</text>
</comment>
<reference evidence="5 6" key="1">
    <citation type="submission" date="2020-12" db="EMBL/GenBank/DDBJ databases">
        <title>Metabolic potential, ecology and presence of endohyphal bacteria is reflected in genomic diversity of Mucoromycotina.</title>
        <authorList>
            <person name="Muszewska A."/>
            <person name="Okrasinska A."/>
            <person name="Steczkiewicz K."/>
            <person name="Drgas O."/>
            <person name="Orlowska M."/>
            <person name="Perlinska-Lenart U."/>
            <person name="Aleksandrzak-Piekarczyk T."/>
            <person name="Szatraj K."/>
            <person name="Zielenkiewicz U."/>
            <person name="Pilsyk S."/>
            <person name="Malc E."/>
            <person name="Mieczkowski P."/>
            <person name="Kruszewska J.S."/>
            <person name="Biernat P."/>
            <person name="Pawlowska J."/>
        </authorList>
    </citation>
    <scope>NUCLEOTIDE SEQUENCE [LARGE SCALE GENOMIC DNA]</scope>
    <source>
        <strain evidence="5 6">CBS 142.35</strain>
    </source>
</reference>
<feature type="domain" description="Glycosyltransferase 61 catalytic" evidence="4">
    <location>
        <begin position="182"/>
        <end position="285"/>
    </location>
</feature>
<dbReference type="OrthoDB" id="529273at2759"/>
<dbReference type="GO" id="GO:0016757">
    <property type="term" value="F:glycosyltransferase activity"/>
    <property type="evidence" value="ECO:0007669"/>
    <property type="project" value="UniProtKB-KW"/>
</dbReference>
<gene>
    <name evidence="5" type="ORF">INT45_011392</name>
</gene>
<evidence type="ECO:0000256" key="2">
    <source>
        <dbReference type="ARBA" id="ARBA00022679"/>
    </source>
</evidence>
<keyword evidence="2" id="KW-0808">Transferase</keyword>
<evidence type="ECO:0000256" key="3">
    <source>
        <dbReference type="ARBA" id="ARBA00023180"/>
    </source>
</evidence>
<proteinExistence type="predicted"/>
<dbReference type="InterPro" id="IPR007657">
    <property type="entry name" value="Glycosyltransferase_61"/>
</dbReference>
<evidence type="ECO:0000256" key="1">
    <source>
        <dbReference type="ARBA" id="ARBA00022676"/>
    </source>
</evidence>
<dbReference type="Proteomes" id="UP000646827">
    <property type="component" value="Unassembled WGS sequence"/>
</dbReference>
<accession>A0A8H7SAD3</accession>
<sequence>MLQDLNINLINSDQSADVYYQPKVKWRHANAGIPVRNDTLFVYGLYSPEHFSHMLYNGLIPLYRTMKKQGGSRDSWMYRAVTSASFPNMGQPLFTADFFNDGRDIVTDTHSLTSDQQLLLQRDETVCFSKAILGAGVACSLSYYCEQPIESDIYQSFRDEALNYYVTQERWQQHNEHSSIHDTHRDDQACVETVQISIPSSNNNNNNNNTKTIAIINRSKSRKITNEQEIVDALKSNYIIKQINFDKGCSLASSAYLMHDVDILISPHGSQEGAALFMKDNSVVVSINARGYSEDWFAYPFTAMGRRFYNLECQDMTCIETDVTMAERIFKNFGVYLPNQEIIHACASWSNNQSPDTCIKAYYDNPENAIVLNGKKIENEQAWRASVNYLKEAPRKADLSRLIPFISKTVQELDDFKNVSYRMLCDMEKCCGYDCDYALATNVYGSERQGQMKAWTLDPISLPKKSWME</sequence>
<dbReference type="PANTHER" id="PTHR20961">
    <property type="entry name" value="GLYCOSYLTRANSFERASE"/>
    <property type="match status" value="1"/>
</dbReference>
<dbReference type="InterPro" id="IPR049625">
    <property type="entry name" value="Glyco_transf_61_cat"/>
</dbReference>
<dbReference type="EMBL" id="JAEPRB010000024">
    <property type="protein sequence ID" value="KAG2225724.1"/>
    <property type="molecule type" value="Genomic_DNA"/>
</dbReference>
<keyword evidence="6" id="KW-1185">Reference proteome</keyword>
<dbReference type="Pfam" id="PF04577">
    <property type="entry name" value="Glyco_transf_61"/>
    <property type="match status" value="1"/>
</dbReference>
<protein>
    <recommendedName>
        <fullName evidence="4">Glycosyltransferase 61 catalytic domain-containing protein</fullName>
    </recommendedName>
</protein>
<organism evidence="5 6">
    <name type="scientific">Circinella minor</name>
    <dbReference type="NCBI Taxonomy" id="1195481"/>
    <lineage>
        <taxon>Eukaryota</taxon>
        <taxon>Fungi</taxon>
        <taxon>Fungi incertae sedis</taxon>
        <taxon>Mucoromycota</taxon>
        <taxon>Mucoromycotina</taxon>
        <taxon>Mucoromycetes</taxon>
        <taxon>Mucorales</taxon>
        <taxon>Lichtheimiaceae</taxon>
        <taxon>Circinella</taxon>
    </lineage>
</organism>
<evidence type="ECO:0000313" key="5">
    <source>
        <dbReference type="EMBL" id="KAG2225724.1"/>
    </source>
</evidence>
<evidence type="ECO:0000259" key="4">
    <source>
        <dbReference type="Pfam" id="PF04577"/>
    </source>
</evidence>
<keyword evidence="1" id="KW-0328">Glycosyltransferase</keyword>
<keyword evidence="3" id="KW-0325">Glycoprotein</keyword>
<evidence type="ECO:0000313" key="6">
    <source>
        <dbReference type="Proteomes" id="UP000646827"/>
    </source>
</evidence>
<dbReference type="AlphaFoldDB" id="A0A8H7SAD3"/>
<name>A0A8H7SAD3_9FUNG</name>